<sequence length="75" mass="7981">MSTVALLEAIKDAGGQGKLAAKIGKRQGHIGNWLHRDKKVPAEACAAIELATSGKVTRYDLRPDVFGPKPGRDAE</sequence>
<comment type="caution">
    <text evidence="1">The sequence shown here is derived from an EMBL/GenBank/DDBJ whole genome shotgun (WGS) entry which is preliminary data.</text>
</comment>
<dbReference type="InterPro" id="IPR010982">
    <property type="entry name" value="Lambda_DNA-bd_dom_sf"/>
</dbReference>
<proteinExistence type="predicted"/>
<evidence type="ECO:0008006" key="3">
    <source>
        <dbReference type="Google" id="ProtNLM"/>
    </source>
</evidence>
<dbReference type="OrthoDB" id="7597148at2"/>
<dbReference type="InterPro" id="IPR031856">
    <property type="entry name" value="YdaS_toxin-like"/>
</dbReference>
<dbReference type="AlphaFoldDB" id="A0A512NKL9"/>
<gene>
    <name evidence="1" type="ORF">RSO01_66630</name>
</gene>
<name>A0A512NKL9_9HYPH</name>
<organism evidence="1 2">
    <name type="scientific">Reyranella soli</name>
    <dbReference type="NCBI Taxonomy" id="1230389"/>
    <lineage>
        <taxon>Bacteria</taxon>
        <taxon>Pseudomonadati</taxon>
        <taxon>Pseudomonadota</taxon>
        <taxon>Alphaproteobacteria</taxon>
        <taxon>Hyphomicrobiales</taxon>
        <taxon>Reyranellaceae</taxon>
        <taxon>Reyranella</taxon>
    </lineage>
</organism>
<dbReference type="RefSeq" id="WP_147154875.1">
    <property type="nucleotide sequence ID" value="NZ_BKAJ01000132.1"/>
</dbReference>
<accession>A0A512NKL9</accession>
<evidence type="ECO:0000313" key="2">
    <source>
        <dbReference type="Proteomes" id="UP000321058"/>
    </source>
</evidence>
<protein>
    <recommendedName>
        <fullName evidence="3">Cro/Cl family transcriptional regulator</fullName>
    </recommendedName>
</protein>
<dbReference type="Pfam" id="PF15943">
    <property type="entry name" value="YdaS_toxin"/>
    <property type="match status" value="1"/>
</dbReference>
<keyword evidence="2" id="KW-1185">Reference proteome</keyword>
<dbReference type="GO" id="GO:0003677">
    <property type="term" value="F:DNA binding"/>
    <property type="evidence" value="ECO:0007669"/>
    <property type="project" value="InterPro"/>
</dbReference>
<dbReference type="EMBL" id="BKAJ01000132">
    <property type="protein sequence ID" value="GEP59497.1"/>
    <property type="molecule type" value="Genomic_DNA"/>
</dbReference>
<evidence type="ECO:0000313" key="1">
    <source>
        <dbReference type="EMBL" id="GEP59497.1"/>
    </source>
</evidence>
<dbReference type="Gene3D" id="1.10.260.40">
    <property type="entry name" value="lambda repressor-like DNA-binding domains"/>
    <property type="match status" value="1"/>
</dbReference>
<dbReference type="SUPFAM" id="SSF47413">
    <property type="entry name" value="lambda repressor-like DNA-binding domains"/>
    <property type="match status" value="1"/>
</dbReference>
<reference evidence="1 2" key="1">
    <citation type="submission" date="2019-07" db="EMBL/GenBank/DDBJ databases">
        <title>Whole genome shotgun sequence of Reyranella soli NBRC 108950.</title>
        <authorList>
            <person name="Hosoyama A."/>
            <person name="Uohara A."/>
            <person name="Ohji S."/>
            <person name="Ichikawa N."/>
        </authorList>
    </citation>
    <scope>NUCLEOTIDE SEQUENCE [LARGE SCALE GENOMIC DNA]</scope>
    <source>
        <strain evidence="1 2">NBRC 108950</strain>
    </source>
</reference>
<dbReference type="Proteomes" id="UP000321058">
    <property type="component" value="Unassembled WGS sequence"/>
</dbReference>